<keyword evidence="2" id="KW-1185">Reference proteome</keyword>
<gene>
    <name evidence="1" type="ORF">DIC66_22530</name>
</gene>
<dbReference type="EMBL" id="QFZK01000038">
    <property type="protein sequence ID" value="RFO94632.1"/>
    <property type="molecule type" value="Genomic_DNA"/>
</dbReference>
<organism evidence="1 2">
    <name type="scientific">Rhodoferax lacus</name>
    <dbReference type="NCBI Taxonomy" id="2184758"/>
    <lineage>
        <taxon>Bacteria</taxon>
        <taxon>Pseudomonadati</taxon>
        <taxon>Pseudomonadota</taxon>
        <taxon>Betaproteobacteria</taxon>
        <taxon>Burkholderiales</taxon>
        <taxon>Comamonadaceae</taxon>
        <taxon>Rhodoferax</taxon>
    </lineage>
</organism>
<evidence type="ECO:0000313" key="2">
    <source>
        <dbReference type="Proteomes" id="UP000260665"/>
    </source>
</evidence>
<reference evidence="1 2" key="1">
    <citation type="submission" date="2018-05" db="EMBL/GenBank/DDBJ databases">
        <title>Rhodoferax soyangensis sp.nov., isolated from an oligotrophic freshwater lake.</title>
        <authorList>
            <person name="Park M."/>
        </authorList>
    </citation>
    <scope>NUCLEOTIDE SEQUENCE [LARGE SCALE GENOMIC DNA]</scope>
    <source>
        <strain evidence="1 2">IMCC26218</strain>
    </source>
</reference>
<protein>
    <submittedName>
        <fullName evidence="1">Uncharacterized protein</fullName>
    </submittedName>
</protein>
<name>A0A3E1R6D9_9BURK</name>
<dbReference type="AlphaFoldDB" id="A0A3E1R6D9"/>
<proteinExistence type="predicted"/>
<sequence length="65" mass="7409">MDQQLITPPNALPGRWHERGGLDDLVRLDVPAVTPGMVVVAKRGEPWQERPELRWQVWPDDLEAA</sequence>
<comment type="caution">
    <text evidence="1">The sequence shown here is derived from an EMBL/GenBank/DDBJ whole genome shotgun (WGS) entry which is preliminary data.</text>
</comment>
<dbReference type="Proteomes" id="UP000260665">
    <property type="component" value="Unassembled WGS sequence"/>
</dbReference>
<accession>A0A3E1R6D9</accession>
<evidence type="ECO:0000313" key="1">
    <source>
        <dbReference type="EMBL" id="RFO94632.1"/>
    </source>
</evidence>